<dbReference type="EMBL" id="KB707787">
    <property type="protein sequence ID" value="EMR88384.1"/>
    <property type="molecule type" value="Genomic_DNA"/>
</dbReference>
<gene>
    <name evidence="2" type="ORF">BcDW1_3007</name>
</gene>
<evidence type="ECO:0000256" key="1">
    <source>
        <dbReference type="SAM" id="MobiDB-lite"/>
    </source>
</evidence>
<dbReference type="AlphaFoldDB" id="M7U445"/>
<organism evidence="2 3">
    <name type="scientific">Botryotinia fuckeliana (strain BcDW1)</name>
    <name type="common">Noble rot fungus</name>
    <name type="synonym">Botrytis cinerea</name>
    <dbReference type="NCBI Taxonomy" id="1290391"/>
    <lineage>
        <taxon>Eukaryota</taxon>
        <taxon>Fungi</taxon>
        <taxon>Dikarya</taxon>
        <taxon>Ascomycota</taxon>
        <taxon>Pezizomycotina</taxon>
        <taxon>Leotiomycetes</taxon>
        <taxon>Helotiales</taxon>
        <taxon>Sclerotiniaceae</taxon>
        <taxon>Botrytis</taxon>
    </lineage>
</organism>
<evidence type="ECO:0000313" key="3">
    <source>
        <dbReference type="Proteomes" id="UP000012045"/>
    </source>
</evidence>
<dbReference type="HOGENOM" id="CLU_1885463_0_0_1"/>
<accession>M7U445</accession>
<evidence type="ECO:0000313" key="2">
    <source>
        <dbReference type="EMBL" id="EMR88384.1"/>
    </source>
</evidence>
<reference evidence="3" key="1">
    <citation type="journal article" date="2013" name="Genome Announc.">
        <title>Draft genome sequence of Botrytis cinerea BcDW1, inoculum for noble rot of grape berries.</title>
        <authorList>
            <person name="Blanco-Ulate B."/>
            <person name="Allen G."/>
            <person name="Powell A.L."/>
            <person name="Cantu D."/>
        </authorList>
    </citation>
    <scope>NUCLEOTIDE SEQUENCE [LARGE SCALE GENOMIC DNA]</scope>
    <source>
        <strain evidence="3">BcDW1</strain>
    </source>
</reference>
<feature type="region of interest" description="Disordered" evidence="1">
    <location>
        <begin position="115"/>
        <end position="156"/>
    </location>
</feature>
<dbReference type="Proteomes" id="UP000012045">
    <property type="component" value="Unassembled WGS sequence"/>
</dbReference>
<dbReference type="OrthoDB" id="10449669at2759"/>
<feature type="compositionally biased region" description="Basic and acidic residues" evidence="1">
    <location>
        <begin position="119"/>
        <end position="156"/>
    </location>
</feature>
<sequence>MSPPRNKGKALAAIVKNGAWSPRFRCQALLPSHNISQANKLIVTAQGAGKKLTRGKLLSKGKKDAPLIMKILSIAKCISIQEQSAKIQKERLERLQKNQKRRADRKIIRMLNKLSMNPEAEKKRKETIKQRNEKRVGKKMEMDLDLKQENAADQHK</sequence>
<proteinExistence type="predicted"/>
<name>M7U445_BOTF1</name>
<protein>
    <submittedName>
        <fullName evidence="2">Uncharacterized protein</fullName>
    </submittedName>
</protein>